<dbReference type="InterPro" id="IPR000742">
    <property type="entry name" value="EGF"/>
</dbReference>
<dbReference type="PANTHER" id="PTHR46160">
    <property type="entry name" value="ALPHA-TECTORIN-RELATED"/>
    <property type="match status" value="1"/>
</dbReference>
<dbReference type="SUPFAM" id="SSF57567">
    <property type="entry name" value="Serine protease inhibitors"/>
    <property type="match status" value="1"/>
</dbReference>
<dbReference type="PROSITE" id="PS50026">
    <property type="entry name" value="EGF_3"/>
    <property type="match status" value="2"/>
</dbReference>
<evidence type="ECO:0000256" key="1">
    <source>
        <dbReference type="ARBA" id="ARBA00022900"/>
    </source>
</evidence>
<organism evidence="5">
    <name type="scientific">Ascaris suum</name>
    <name type="common">Pig roundworm</name>
    <name type="synonym">Ascaris lumbricoides</name>
    <dbReference type="NCBI Taxonomy" id="6253"/>
    <lineage>
        <taxon>Eukaryota</taxon>
        <taxon>Metazoa</taxon>
        <taxon>Ecdysozoa</taxon>
        <taxon>Nematoda</taxon>
        <taxon>Chromadorea</taxon>
        <taxon>Rhabditida</taxon>
        <taxon>Spirurina</taxon>
        <taxon>Ascaridomorpha</taxon>
        <taxon>Ascaridoidea</taxon>
        <taxon>Ascarididae</taxon>
        <taxon>Ascaris</taxon>
    </lineage>
</organism>
<dbReference type="Pfam" id="PF12714">
    <property type="entry name" value="TILa"/>
    <property type="match status" value="1"/>
</dbReference>
<dbReference type="InterPro" id="IPR025615">
    <property type="entry name" value="TILa_dom"/>
</dbReference>
<dbReference type="PROSITE" id="PS01186">
    <property type="entry name" value="EGF_2"/>
    <property type="match status" value="1"/>
</dbReference>
<name>F1KVG8_ASCSU</name>
<dbReference type="InterPro" id="IPR052749">
    <property type="entry name" value="Alpha-tectorin"/>
</dbReference>
<dbReference type="CDD" id="cd19941">
    <property type="entry name" value="TIL"/>
    <property type="match status" value="1"/>
</dbReference>
<dbReference type="Gene3D" id="2.10.25.10">
    <property type="entry name" value="Laminin"/>
    <property type="match status" value="2"/>
</dbReference>
<comment type="caution">
    <text evidence="2">Lacks conserved residue(s) required for the propagation of feature annotation.</text>
</comment>
<evidence type="ECO:0000256" key="2">
    <source>
        <dbReference type="PROSITE-ProRule" id="PRU00076"/>
    </source>
</evidence>
<sequence length="570" mass="63553">MNGGICTPVDASTYRCDCPPEYVGQQCEKKLECGPNACGNNAECSIGNHQITCVCKTGFTGDPFVDCSQRTVTALISGDPHYRTFDGCHFDYMGTCPYYFVVPCNGTLPEPFGRFIIKAKNILPFEGSSASSLRQIELELYGLSLYVDASTHHLYVNGISTTMPYFYPNEQNAKVSVTFINRMVLIRTDTNIVVRFTFGLLSVHVPDVDALRGPDVLCGLAGNIDSNCMNDFRTLDGLVLRNDRCRPKKWKNEFGDSYIITDPNGFFTPGERHDSQCLRGAELKLPRGKCKVTADIVRKCEEIRNAAYGYGLFAKCQGLENIHQSFKDCVHDTCFGSTAEDKAKAHCQPLEVFVKLCQSSIPNTPLQWRKEMNCDELNCPTHSSPKMCATACPRTCYNPNPSLQCNEACSEGCECDPGYYLDTSDPAHPECVKLEQCGCNDPDGNHHTAEEIWLSKNCTSKNVCKNGILYTEAINCSKNAICDRNPLNLIYRCSCREVLIYVNAIGSTIAMQIVKNIDHVDIVLIFSSIITKPKAAYILLSHFLRLVVQKRTERYLFIAIWKLPVVVGRL</sequence>
<dbReference type="PROSITE" id="PS00022">
    <property type="entry name" value="EGF_1"/>
    <property type="match status" value="1"/>
</dbReference>
<dbReference type="InterPro" id="IPR002919">
    <property type="entry name" value="TIL_dom"/>
</dbReference>
<keyword evidence="2" id="KW-0245">EGF-like domain</keyword>
<keyword evidence="2" id="KW-1015">Disulfide bond</keyword>
<dbReference type="InterPro" id="IPR001846">
    <property type="entry name" value="VWF_type-D"/>
</dbReference>
<dbReference type="SMART" id="SM00181">
    <property type="entry name" value="EGF"/>
    <property type="match status" value="3"/>
</dbReference>
<feature type="domain" description="VWFD" evidence="4">
    <location>
        <begin position="72"/>
        <end position="269"/>
    </location>
</feature>
<dbReference type="PANTHER" id="PTHR46160:SF9">
    <property type="entry name" value="PROTEIN PRY2-RELATED"/>
    <property type="match status" value="1"/>
</dbReference>
<keyword evidence="1" id="KW-0646">Protease inhibitor</keyword>
<keyword evidence="1" id="KW-0722">Serine protease inhibitor</keyword>
<reference evidence="5" key="1">
    <citation type="journal article" date="2011" name="Genome Res.">
        <title>Deep small RNA sequencing from the nematode Ascaris reveals conservation, functional diversification, and novel developmental profiles.</title>
        <authorList>
            <person name="Wang J."/>
            <person name="Czech B."/>
            <person name="Crunk A."/>
            <person name="Wallace A."/>
            <person name="Mitreva M."/>
            <person name="Hannon G.J."/>
            <person name="Davis R.E."/>
        </authorList>
    </citation>
    <scope>NUCLEOTIDE SEQUENCE</scope>
</reference>
<evidence type="ECO:0000259" key="4">
    <source>
        <dbReference type="PROSITE" id="PS51233"/>
    </source>
</evidence>
<dbReference type="CDD" id="cd00054">
    <property type="entry name" value="EGF_CA"/>
    <property type="match status" value="1"/>
</dbReference>
<dbReference type="Pfam" id="PF01826">
    <property type="entry name" value="TIL"/>
    <property type="match status" value="1"/>
</dbReference>
<dbReference type="GO" id="GO:0004867">
    <property type="term" value="F:serine-type endopeptidase inhibitor activity"/>
    <property type="evidence" value="ECO:0007669"/>
    <property type="project" value="UniProtKB-KW"/>
</dbReference>
<dbReference type="PROSITE" id="PS51233">
    <property type="entry name" value="VWFD"/>
    <property type="match status" value="1"/>
</dbReference>
<feature type="domain" description="EGF-like" evidence="3">
    <location>
        <begin position="29"/>
        <end position="68"/>
    </location>
</feature>
<feature type="domain" description="EGF-like" evidence="3">
    <location>
        <begin position="1"/>
        <end position="28"/>
    </location>
</feature>
<dbReference type="SMART" id="SM00216">
    <property type="entry name" value="VWD"/>
    <property type="match status" value="1"/>
</dbReference>
<dbReference type="Pfam" id="PF00094">
    <property type="entry name" value="VWD"/>
    <property type="match status" value="1"/>
</dbReference>
<dbReference type="AlphaFoldDB" id="F1KVG8"/>
<feature type="disulfide bond" evidence="2">
    <location>
        <begin position="18"/>
        <end position="27"/>
    </location>
</feature>
<dbReference type="InterPro" id="IPR036084">
    <property type="entry name" value="Ser_inhib-like_sf"/>
</dbReference>
<evidence type="ECO:0000313" key="5">
    <source>
        <dbReference type="EMBL" id="ADY41872.1"/>
    </source>
</evidence>
<dbReference type="SUPFAM" id="SSF57196">
    <property type="entry name" value="EGF/Laminin"/>
    <property type="match status" value="1"/>
</dbReference>
<proteinExistence type="evidence at transcript level"/>
<protein>
    <submittedName>
        <fullName evidence="5">Zonadhesin</fullName>
    </submittedName>
</protein>
<evidence type="ECO:0000259" key="3">
    <source>
        <dbReference type="PROSITE" id="PS50026"/>
    </source>
</evidence>
<accession>F1KVG8</accession>
<dbReference type="EMBL" id="JI166560">
    <property type="protein sequence ID" value="ADY41872.1"/>
    <property type="molecule type" value="mRNA"/>
</dbReference>